<dbReference type="PANTHER" id="PTHR43099">
    <property type="entry name" value="UPF0053 PROTEIN YRKA"/>
    <property type="match status" value="1"/>
</dbReference>
<feature type="transmembrane region" description="Helical" evidence="5">
    <location>
        <begin position="6"/>
        <end position="30"/>
    </location>
</feature>
<evidence type="ECO:0000256" key="1">
    <source>
        <dbReference type="ARBA" id="ARBA00004651"/>
    </source>
</evidence>
<feature type="domain" description="CNNM transmembrane" evidence="7">
    <location>
        <begin position="1"/>
        <end position="205"/>
    </location>
</feature>
<dbReference type="InterPro" id="IPR002550">
    <property type="entry name" value="CNNM"/>
</dbReference>
<evidence type="ECO:0000256" key="5">
    <source>
        <dbReference type="SAM" id="Phobius"/>
    </source>
</evidence>
<feature type="transmembrane region" description="Helical" evidence="5">
    <location>
        <begin position="58"/>
        <end position="78"/>
    </location>
</feature>
<protein>
    <submittedName>
        <fullName evidence="8">Hemolysin, contains CBS domains</fullName>
    </submittedName>
</protein>
<dbReference type="SUPFAM" id="SSF54631">
    <property type="entry name" value="CBS-domain pair"/>
    <property type="match status" value="1"/>
</dbReference>
<evidence type="ECO:0000256" key="4">
    <source>
        <dbReference type="PROSITE-ProRule" id="PRU01193"/>
    </source>
</evidence>
<dbReference type="OrthoDB" id="110231at2"/>
<dbReference type="PROSITE" id="PS51371">
    <property type="entry name" value="CBS"/>
    <property type="match status" value="1"/>
</dbReference>
<dbReference type="GO" id="GO:0005886">
    <property type="term" value="C:plasma membrane"/>
    <property type="evidence" value="ECO:0007669"/>
    <property type="project" value="UniProtKB-SubCell"/>
</dbReference>
<dbReference type="PROSITE" id="PS51846">
    <property type="entry name" value="CNNM"/>
    <property type="match status" value="1"/>
</dbReference>
<evidence type="ECO:0000259" key="6">
    <source>
        <dbReference type="PROSITE" id="PS51371"/>
    </source>
</evidence>
<keyword evidence="3" id="KW-0129">CBS domain</keyword>
<dbReference type="InterPro" id="IPR051676">
    <property type="entry name" value="UPF0053_domain"/>
</dbReference>
<proteinExistence type="predicted"/>
<dbReference type="Pfam" id="PF00571">
    <property type="entry name" value="CBS"/>
    <property type="match status" value="1"/>
</dbReference>
<name>A0A1H6CA56_9ACTN</name>
<keyword evidence="2" id="KW-1003">Cell membrane</keyword>
<sequence length="337" mass="35729">MDPLTAIAVTVLLLIGNGFFVGAEFALVAARRPRLERAARAGSRPAAAAVAGIRELSLMLAGAQLGITMCTLGLGVVTEPAFEKVLAGPLHELGAPEGASHAVALTVALTVVTFLHMVIGEMVPKSWAISHPERSALILAMPFRAFARVARPILAVMNGLSNGFLRLIGVPPRDALDSHTDPQRLGHLLGESRRLGLIDRRDHDLLDRVITIRDAAIGDLTVPADRVTTVPSAAGPLDIRRAAEASGHVRTLVRDEDGAILGVVHVRDAIIARNGQRAADMCYPVPRLDAQTSVLDAATRLRRDRAQLALVTESDGSIRGIVSMDDLLGQLLAANPH</sequence>
<dbReference type="AlphaFoldDB" id="A0A1H6CA56"/>
<dbReference type="PANTHER" id="PTHR43099:SF5">
    <property type="entry name" value="HLYC_CORC FAMILY TRANSPORTER"/>
    <property type="match status" value="1"/>
</dbReference>
<dbReference type="Proteomes" id="UP000236723">
    <property type="component" value="Unassembled WGS sequence"/>
</dbReference>
<feature type="transmembrane region" description="Helical" evidence="5">
    <location>
        <begin position="98"/>
        <end position="119"/>
    </location>
</feature>
<keyword evidence="4 5" id="KW-0812">Transmembrane</keyword>
<evidence type="ECO:0000313" key="8">
    <source>
        <dbReference type="EMBL" id="SEG69515.1"/>
    </source>
</evidence>
<feature type="domain" description="CBS" evidence="6">
    <location>
        <begin position="281"/>
        <end position="337"/>
    </location>
</feature>
<keyword evidence="4 5" id="KW-1133">Transmembrane helix</keyword>
<keyword evidence="4 5" id="KW-0472">Membrane</keyword>
<dbReference type="Pfam" id="PF01595">
    <property type="entry name" value="CNNM"/>
    <property type="match status" value="1"/>
</dbReference>
<evidence type="ECO:0000256" key="2">
    <source>
        <dbReference type="ARBA" id="ARBA00022475"/>
    </source>
</evidence>
<gene>
    <name evidence="8" type="ORF">SAMN04489712_10991</name>
</gene>
<accession>A0A1H6CA56</accession>
<reference evidence="9" key="1">
    <citation type="submission" date="2016-10" db="EMBL/GenBank/DDBJ databases">
        <authorList>
            <person name="Varghese N."/>
            <person name="Submissions S."/>
        </authorList>
    </citation>
    <scope>NUCLEOTIDE SEQUENCE [LARGE SCALE GENOMIC DNA]</scope>
    <source>
        <strain evidence="9">DSM 43163</strain>
    </source>
</reference>
<evidence type="ECO:0000313" key="9">
    <source>
        <dbReference type="Proteomes" id="UP000236723"/>
    </source>
</evidence>
<dbReference type="RefSeq" id="WP_103939542.1">
    <property type="nucleotide sequence ID" value="NZ_FNVO01000009.1"/>
</dbReference>
<dbReference type="InterPro" id="IPR046342">
    <property type="entry name" value="CBS_dom_sf"/>
</dbReference>
<organism evidence="8 9">
    <name type="scientific">Thermomonospora echinospora</name>
    <dbReference type="NCBI Taxonomy" id="1992"/>
    <lineage>
        <taxon>Bacteria</taxon>
        <taxon>Bacillati</taxon>
        <taxon>Actinomycetota</taxon>
        <taxon>Actinomycetes</taxon>
        <taxon>Streptosporangiales</taxon>
        <taxon>Thermomonosporaceae</taxon>
        <taxon>Thermomonospora</taxon>
    </lineage>
</organism>
<comment type="subcellular location">
    <subcellularLocation>
        <location evidence="1">Cell membrane</location>
        <topology evidence="1">Multi-pass membrane protein</topology>
    </subcellularLocation>
</comment>
<dbReference type="Gene3D" id="3.10.580.10">
    <property type="entry name" value="CBS-domain"/>
    <property type="match status" value="1"/>
</dbReference>
<dbReference type="InterPro" id="IPR000644">
    <property type="entry name" value="CBS_dom"/>
</dbReference>
<keyword evidence="9" id="KW-1185">Reference proteome</keyword>
<evidence type="ECO:0000259" key="7">
    <source>
        <dbReference type="PROSITE" id="PS51846"/>
    </source>
</evidence>
<dbReference type="EMBL" id="FNVO01000009">
    <property type="protein sequence ID" value="SEG69515.1"/>
    <property type="molecule type" value="Genomic_DNA"/>
</dbReference>
<evidence type="ECO:0000256" key="3">
    <source>
        <dbReference type="PROSITE-ProRule" id="PRU00703"/>
    </source>
</evidence>